<reference evidence="2" key="1">
    <citation type="journal article" date="2023" name="G3 (Bethesda)">
        <title>Genome assembly and association tests identify interacting loci associated with vigor, precocity, and sex in interspecific pistachio rootstocks.</title>
        <authorList>
            <person name="Palmer W."/>
            <person name="Jacygrad E."/>
            <person name="Sagayaradj S."/>
            <person name="Cavanaugh K."/>
            <person name="Han R."/>
            <person name="Bertier L."/>
            <person name="Beede B."/>
            <person name="Kafkas S."/>
            <person name="Golino D."/>
            <person name="Preece J."/>
            <person name="Michelmore R."/>
        </authorList>
    </citation>
    <scope>NUCLEOTIDE SEQUENCE [LARGE SCALE GENOMIC DNA]</scope>
</reference>
<dbReference type="Proteomes" id="UP001163603">
    <property type="component" value="Chromosome 3"/>
</dbReference>
<accession>A0ACC0Z0Q6</accession>
<name>A0ACC0Z0Q6_9ROSI</name>
<evidence type="ECO:0000313" key="1">
    <source>
        <dbReference type="EMBL" id="KAJ0044852.1"/>
    </source>
</evidence>
<comment type="caution">
    <text evidence="1">The sequence shown here is derived from an EMBL/GenBank/DDBJ whole genome shotgun (WGS) entry which is preliminary data.</text>
</comment>
<protein>
    <submittedName>
        <fullName evidence="1">Uncharacterized protein</fullName>
    </submittedName>
</protein>
<keyword evidence="2" id="KW-1185">Reference proteome</keyword>
<organism evidence="1 2">
    <name type="scientific">Pistacia integerrima</name>
    <dbReference type="NCBI Taxonomy" id="434235"/>
    <lineage>
        <taxon>Eukaryota</taxon>
        <taxon>Viridiplantae</taxon>
        <taxon>Streptophyta</taxon>
        <taxon>Embryophyta</taxon>
        <taxon>Tracheophyta</taxon>
        <taxon>Spermatophyta</taxon>
        <taxon>Magnoliopsida</taxon>
        <taxon>eudicotyledons</taxon>
        <taxon>Gunneridae</taxon>
        <taxon>Pentapetalae</taxon>
        <taxon>rosids</taxon>
        <taxon>malvids</taxon>
        <taxon>Sapindales</taxon>
        <taxon>Anacardiaceae</taxon>
        <taxon>Pistacia</taxon>
    </lineage>
</organism>
<dbReference type="EMBL" id="CM047738">
    <property type="protein sequence ID" value="KAJ0044852.1"/>
    <property type="molecule type" value="Genomic_DNA"/>
</dbReference>
<sequence>MAESNTSLLPLNTMVHMVTIKLTPTNYLLWRRQFVPLLESQELMGYLDGSLSAPAAQVHAGNDLVPNPAYKKWHTQDRILLSLLYASLTEECMAEVVNCTTARDAWLALEVSFSHSSKTRELQLKDELQLMQRGSRGVAEYARFFRSLCDQLSAIGKPVDDTDKLPLPSFANLVPKALSHELFSRSIPGDSSSQSAMVVQRGASTGRFKPASFFPASGQSAKTSGTTCQWCGKERHTAKKCHKLGKLLKKAKADGLIEAFAATSLNDSQDTEWYTDTGATSHMTNDAAALDKSIPYTGNQRVVVGNGQSLPISCIGSISSLLADVFTKAVAKLQFLLDRGKLCVFPLSTTPTLRGDIRGQSDSSDYDQDISDSPQL</sequence>
<proteinExistence type="predicted"/>
<gene>
    <name evidence="1" type="ORF">Pint_04244</name>
</gene>
<evidence type="ECO:0000313" key="2">
    <source>
        <dbReference type="Proteomes" id="UP001163603"/>
    </source>
</evidence>